<dbReference type="AlphaFoldDB" id="A0A7W6C283"/>
<comment type="caution">
    <text evidence="6">The sequence shown here is derived from an EMBL/GenBank/DDBJ whole genome shotgun (WGS) entry which is preliminary data.</text>
</comment>
<dbReference type="SMART" id="SM00091">
    <property type="entry name" value="PAS"/>
    <property type="match status" value="1"/>
</dbReference>
<accession>A0A7W6C283</accession>
<reference evidence="6 7" key="1">
    <citation type="submission" date="2020-08" db="EMBL/GenBank/DDBJ databases">
        <title>Genomic Encyclopedia of Type Strains, Phase IV (KMG-IV): sequencing the most valuable type-strain genomes for metagenomic binning, comparative biology and taxonomic classification.</title>
        <authorList>
            <person name="Goeker M."/>
        </authorList>
    </citation>
    <scope>NUCLEOTIDE SEQUENCE [LARGE SCALE GENOMIC DNA]</scope>
    <source>
        <strain evidence="6 7">DSM 27568</strain>
    </source>
</reference>
<dbReference type="Proteomes" id="UP000561459">
    <property type="component" value="Unassembled WGS sequence"/>
</dbReference>
<evidence type="ECO:0000259" key="5">
    <source>
        <dbReference type="PROSITE" id="PS50112"/>
    </source>
</evidence>
<dbReference type="CDD" id="cd00130">
    <property type="entry name" value="PAS"/>
    <property type="match status" value="1"/>
</dbReference>
<dbReference type="Gene3D" id="3.30.450.20">
    <property type="entry name" value="PAS domain"/>
    <property type="match status" value="1"/>
</dbReference>
<dbReference type="GO" id="GO:0003677">
    <property type="term" value="F:DNA binding"/>
    <property type="evidence" value="ECO:0007669"/>
    <property type="project" value="InterPro"/>
</dbReference>
<dbReference type="NCBIfam" id="TIGR00229">
    <property type="entry name" value="sensory_box"/>
    <property type="match status" value="1"/>
</dbReference>
<dbReference type="InterPro" id="IPR000792">
    <property type="entry name" value="Tscrpt_reg_LuxR_C"/>
</dbReference>
<dbReference type="InterPro" id="IPR036388">
    <property type="entry name" value="WH-like_DNA-bd_sf"/>
</dbReference>
<organism evidence="6 7">
    <name type="scientific">Novosphingobium fluoreni</name>
    <dbReference type="NCBI Taxonomy" id="1391222"/>
    <lineage>
        <taxon>Bacteria</taxon>
        <taxon>Pseudomonadati</taxon>
        <taxon>Pseudomonadota</taxon>
        <taxon>Alphaproteobacteria</taxon>
        <taxon>Sphingomonadales</taxon>
        <taxon>Sphingomonadaceae</taxon>
        <taxon>Novosphingobium</taxon>
    </lineage>
</organism>
<keyword evidence="2" id="KW-0288">FMN</keyword>
<dbReference type="PANTHER" id="PTHR47429">
    <property type="entry name" value="PROTEIN TWIN LOV 1"/>
    <property type="match status" value="1"/>
</dbReference>
<dbReference type="Pfam" id="PF00196">
    <property type="entry name" value="GerE"/>
    <property type="match status" value="1"/>
</dbReference>
<feature type="domain" description="PAS" evidence="5">
    <location>
        <begin position="25"/>
        <end position="74"/>
    </location>
</feature>
<name>A0A7W6C283_9SPHN</name>
<dbReference type="InterPro" id="IPR016032">
    <property type="entry name" value="Sig_transdc_resp-reg_C-effctor"/>
</dbReference>
<evidence type="ECO:0008006" key="8">
    <source>
        <dbReference type="Google" id="ProtNLM"/>
    </source>
</evidence>
<dbReference type="InterPro" id="IPR035965">
    <property type="entry name" value="PAS-like_dom_sf"/>
</dbReference>
<keyword evidence="1" id="KW-0285">Flavoprotein</keyword>
<evidence type="ECO:0000313" key="7">
    <source>
        <dbReference type="Proteomes" id="UP000561459"/>
    </source>
</evidence>
<dbReference type="SMART" id="SM00421">
    <property type="entry name" value="HTH_LUXR"/>
    <property type="match status" value="1"/>
</dbReference>
<dbReference type="Pfam" id="PF13426">
    <property type="entry name" value="PAS_9"/>
    <property type="match status" value="1"/>
</dbReference>
<proteinExistence type="predicted"/>
<evidence type="ECO:0000256" key="1">
    <source>
        <dbReference type="ARBA" id="ARBA00022630"/>
    </source>
</evidence>
<keyword evidence="3" id="KW-0157">Chromophore</keyword>
<evidence type="ECO:0000259" key="4">
    <source>
        <dbReference type="PROSITE" id="PS50043"/>
    </source>
</evidence>
<gene>
    <name evidence="6" type="ORF">GGR39_001163</name>
</gene>
<dbReference type="SUPFAM" id="SSF55785">
    <property type="entry name" value="PYP-like sensor domain (PAS domain)"/>
    <property type="match status" value="1"/>
</dbReference>
<evidence type="ECO:0000313" key="6">
    <source>
        <dbReference type="EMBL" id="MBB3939523.1"/>
    </source>
</evidence>
<sequence>MPMSPHAMIANSPIAAVVSNPRLPDNPIIECNKAFLDLTGFERDEVIGRNCRFLRGPETEPWLVDKMREAIAAPKPVLVEIMNYRRDGTAFRNAVMIVPLFDDAGNLEYFLGSQVEISKANGYANGSTEGLSSSKGKVELLTARQREILIQMADGKLNKQIAFDLGLSERTVKMHRAALFRALGVKTSADAIRIAVEAGH</sequence>
<protein>
    <recommendedName>
        <fullName evidence="8">Histidine kinase</fullName>
    </recommendedName>
</protein>
<dbReference type="GO" id="GO:0006355">
    <property type="term" value="P:regulation of DNA-templated transcription"/>
    <property type="evidence" value="ECO:0007669"/>
    <property type="project" value="InterPro"/>
</dbReference>
<dbReference type="PROSITE" id="PS50043">
    <property type="entry name" value="HTH_LUXR_2"/>
    <property type="match status" value="1"/>
</dbReference>
<dbReference type="EMBL" id="JACIDY010000002">
    <property type="protein sequence ID" value="MBB3939523.1"/>
    <property type="molecule type" value="Genomic_DNA"/>
</dbReference>
<dbReference type="Gene3D" id="1.10.10.10">
    <property type="entry name" value="Winged helix-like DNA-binding domain superfamily/Winged helix DNA-binding domain"/>
    <property type="match status" value="1"/>
</dbReference>
<dbReference type="PANTHER" id="PTHR47429:SF2">
    <property type="entry name" value="PROTEIN TWIN LOV 1"/>
    <property type="match status" value="1"/>
</dbReference>
<keyword evidence="7" id="KW-1185">Reference proteome</keyword>
<evidence type="ECO:0000256" key="2">
    <source>
        <dbReference type="ARBA" id="ARBA00022643"/>
    </source>
</evidence>
<dbReference type="InterPro" id="IPR000014">
    <property type="entry name" value="PAS"/>
</dbReference>
<evidence type="ECO:0000256" key="3">
    <source>
        <dbReference type="ARBA" id="ARBA00022991"/>
    </source>
</evidence>
<dbReference type="PROSITE" id="PS50112">
    <property type="entry name" value="PAS"/>
    <property type="match status" value="1"/>
</dbReference>
<dbReference type="CDD" id="cd06170">
    <property type="entry name" value="LuxR_C_like"/>
    <property type="match status" value="1"/>
</dbReference>
<feature type="domain" description="HTH luxR-type" evidence="4">
    <location>
        <begin position="134"/>
        <end position="199"/>
    </location>
</feature>
<dbReference type="SUPFAM" id="SSF46894">
    <property type="entry name" value="C-terminal effector domain of the bipartite response regulators"/>
    <property type="match status" value="1"/>
</dbReference>
<dbReference type="PRINTS" id="PR00038">
    <property type="entry name" value="HTHLUXR"/>
</dbReference>